<evidence type="ECO:0000313" key="2">
    <source>
        <dbReference type="Proteomes" id="UP001363151"/>
    </source>
</evidence>
<evidence type="ECO:0008006" key="3">
    <source>
        <dbReference type="Google" id="ProtNLM"/>
    </source>
</evidence>
<gene>
    <name evidence="1" type="ORF">SO694_00067136</name>
</gene>
<comment type="caution">
    <text evidence="1">The sequence shown here is derived from an EMBL/GenBank/DDBJ whole genome shotgun (WGS) entry which is preliminary data.</text>
</comment>
<dbReference type="Proteomes" id="UP001363151">
    <property type="component" value="Unassembled WGS sequence"/>
</dbReference>
<dbReference type="InterPro" id="IPR035992">
    <property type="entry name" value="Ricin_B-like_lectins"/>
</dbReference>
<dbReference type="SUPFAM" id="SSF50370">
    <property type="entry name" value="Ricin B-like lectins"/>
    <property type="match status" value="1"/>
</dbReference>
<protein>
    <recommendedName>
        <fullName evidence="3">Ricin B lectin domain-containing protein</fullName>
    </recommendedName>
</protein>
<name>A0ABR1FQP4_AURAN</name>
<dbReference type="EMBL" id="JBBJCI010000290">
    <property type="protein sequence ID" value="KAK7235738.1"/>
    <property type="molecule type" value="Genomic_DNA"/>
</dbReference>
<dbReference type="Gene3D" id="2.80.10.50">
    <property type="match status" value="1"/>
</dbReference>
<proteinExistence type="predicted"/>
<sequence length="216" mass="22659">MSCKGCSTNIVKVEALPCDASDAAQQGWAFGAADAEGLRTITRGGLCLSWNPNHKGVELRECYAANGDSWTNATVRDCQHFAVDEAGGAITAPRCANNEGNFGGCLDVHGKVGPGVQLTRCYGAPNDNFTLAAGAVASREVLPTYPGRCFAARASACTFAECCDTCAAGFAFDEYGFCREPVLRPKKVNIFLATPTNLTSLGPIQRPAASTMFEGS</sequence>
<evidence type="ECO:0000313" key="1">
    <source>
        <dbReference type="EMBL" id="KAK7235738.1"/>
    </source>
</evidence>
<reference evidence="1 2" key="1">
    <citation type="submission" date="2024-03" db="EMBL/GenBank/DDBJ databases">
        <title>Aureococcus anophagefferens CCMP1851 and Kratosvirus quantuckense: Draft genome of a second virus-susceptible host strain in the model system.</title>
        <authorList>
            <person name="Chase E."/>
            <person name="Truchon A.R."/>
            <person name="Schepens W."/>
            <person name="Wilhelm S.W."/>
        </authorList>
    </citation>
    <scope>NUCLEOTIDE SEQUENCE [LARGE SCALE GENOMIC DNA]</scope>
    <source>
        <strain evidence="1 2">CCMP1851</strain>
    </source>
</reference>
<keyword evidence="2" id="KW-1185">Reference proteome</keyword>
<accession>A0ABR1FQP4</accession>
<dbReference type="PROSITE" id="PS50231">
    <property type="entry name" value="RICIN_B_LECTIN"/>
    <property type="match status" value="1"/>
</dbReference>
<organism evidence="1 2">
    <name type="scientific">Aureococcus anophagefferens</name>
    <name type="common">Harmful bloom alga</name>
    <dbReference type="NCBI Taxonomy" id="44056"/>
    <lineage>
        <taxon>Eukaryota</taxon>
        <taxon>Sar</taxon>
        <taxon>Stramenopiles</taxon>
        <taxon>Ochrophyta</taxon>
        <taxon>Pelagophyceae</taxon>
        <taxon>Pelagomonadales</taxon>
        <taxon>Pelagomonadaceae</taxon>
        <taxon>Aureococcus</taxon>
    </lineage>
</organism>